<feature type="region of interest" description="Disordered" evidence="1">
    <location>
        <begin position="205"/>
        <end position="230"/>
    </location>
</feature>
<dbReference type="Gene3D" id="3.30.900.10">
    <property type="entry name" value="HORMA domain"/>
    <property type="match status" value="1"/>
</dbReference>
<dbReference type="AlphaFoldDB" id="A0A814LTD9"/>
<reference evidence="2" key="1">
    <citation type="submission" date="2021-02" db="EMBL/GenBank/DDBJ databases">
        <authorList>
            <person name="Nowell W R."/>
        </authorList>
    </citation>
    <scope>NUCLEOTIDE SEQUENCE</scope>
</reference>
<comment type="caution">
    <text evidence="2">The sequence shown here is derived from an EMBL/GenBank/DDBJ whole genome shotgun (WGS) entry which is preliminary data.</text>
</comment>
<proteinExistence type="predicted"/>
<organism evidence="2 3">
    <name type="scientific">Rotaria sordida</name>
    <dbReference type="NCBI Taxonomy" id="392033"/>
    <lineage>
        <taxon>Eukaryota</taxon>
        <taxon>Metazoa</taxon>
        <taxon>Spiralia</taxon>
        <taxon>Gnathifera</taxon>
        <taxon>Rotifera</taxon>
        <taxon>Eurotatoria</taxon>
        <taxon>Bdelloidea</taxon>
        <taxon>Philodinida</taxon>
        <taxon>Philodinidae</taxon>
        <taxon>Rotaria</taxon>
    </lineage>
</organism>
<accession>A0A814LTD9</accession>
<name>A0A814LTD9_9BILA</name>
<protein>
    <submittedName>
        <fullName evidence="2">Uncharacterized protein</fullName>
    </submittedName>
</protein>
<dbReference type="SUPFAM" id="SSF56019">
    <property type="entry name" value="The spindle assembly checkpoint protein mad2"/>
    <property type="match status" value="1"/>
</dbReference>
<dbReference type="Proteomes" id="UP000663870">
    <property type="component" value="Unassembled WGS sequence"/>
</dbReference>
<keyword evidence="3" id="KW-1185">Reference proteome</keyword>
<feature type="compositionally biased region" description="Basic and acidic residues" evidence="1">
    <location>
        <begin position="210"/>
        <end position="226"/>
    </location>
</feature>
<evidence type="ECO:0000313" key="3">
    <source>
        <dbReference type="Proteomes" id="UP000663870"/>
    </source>
</evidence>
<gene>
    <name evidence="2" type="ORF">JXQ802_LOCUS17602</name>
</gene>
<dbReference type="EMBL" id="CAJNOL010000448">
    <property type="protein sequence ID" value="CAF1069384.1"/>
    <property type="molecule type" value="Genomic_DNA"/>
</dbReference>
<dbReference type="InterPro" id="IPR036570">
    <property type="entry name" value="HORMA_dom_sf"/>
</dbReference>
<feature type="compositionally biased region" description="Acidic residues" evidence="1">
    <location>
        <begin position="278"/>
        <end position="289"/>
    </location>
</feature>
<evidence type="ECO:0000313" key="2">
    <source>
        <dbReference type="EMBL" id="CAF1069384.1"/>
    </source>
</evidence>
<sequence>MEIDLNNPRGGSRRRHSQLRLLEKQIRSEIFERCLQFIDVIINQIIYQENIYPSNTVYKCIDNDISSYIILCVASLRDLFSQQLSDMISINIIRNFQIPIILRRYLIELHTIHDPCLRAVYDNRKQLINQIDQAFAHCIQTIKQIKPLENHNFNKQWTFQLRLCPNEKNNKKDYSKETNVSSSVSKKSNESELWLLTTTNNPPICTIDDQDMKSSDIEEKSKDKNRQNKNKGTIINADLFIDHYHLTQRTDRENFDALQYSSEDEDQPQSPYSPDNVWQEEDNDEDEDL</sequence>
<evidence type="ECO:0000256" key="1">
    <source>
        <dbReference type="SAM" id="MobiDB-lite"/>
    </source>
</evidence>
<feature type="region of interest" description="Disordered" evidence="1">
    <location>
        <begin position="252"/>
        <end position="289"/>
    </location>
</feature>